<comment type="cofactor">
    <cofactor evidence="1 5">
        <name>heme</name>
        <dbReference type="ChEBI" id="CHEBI:30413"/>
    </cofactor>
</comment>
<dbReference type="InterPro" id="IPR036396">
    <property type="entry name" value="Cyt_P450_sf"/>
</dbReference>
<comment type="caution">
    <text evidence="6">The sequence shown here is derived from an EMBL/GenBank/DDBJ whole genome shotgun (WGS) entry which is preliminary data.</text>
</comment>
<keyword evidence="5" id="KW-0349">Heme</keyword>
<keyword evidence="4 5" id="KW-0408">Iron</keyword>
<dbReference type="Gene3D" id="1.10.630.10">
    <property type="entry name" value="Cytochrome P450"/>
    <property type="match status" value="1"/>
</dbReference>
<evidence type="ECO:0000313" key="6">
    <source>
        <dbReference type="EMBL" id="KAI9258128.1"/>
    </source>
</evidence>
<dbReference type="AlphaFoldDB" id="A0AAD5K6X5"/>
<dbReference type="GO" id="GO:0020037">
    <property type="term" value="F:heme binding"/>
    <property type="evidence" value="ECO:0007669"/>
    <property type="project" value="InterPro"/>
</dbReference>
<protein>
    <submittedName>
        <fullName evidence="6">Cytochrome P450</fullName>
    </submittedName>
</protein>
<accession>A0AAD5K6X5</accession>
<organism evidence="6 7">
    <name type="scientific">Phascolomyces articulosus</name>
    <dbReference type="NCBI Taxonomy" id="60185"/>
    <lineage>
        <taxon>Eukaryota</taxon>
        <taxon>Fungi</taxon>
        <taxon>Fungi incertae sedis</taxon>
        <taxon>Mucoromycota</taxon>
        <taxon>Mucoromycotina</taxon>
        <taxon>Mucoromycetes</taxon>
        <taxon>Mucorales</taxon>
        <taxon>Lichtheimiaceae</taxon>
        <taxon>Phascolomyces</taxon>
    </lineage>
</organism>
<dbReference type="InterPro" id="IPR001128">
    <property type="entry name" value="Cyt_P450"/>
</dbReference>
<proteinExistence type="inferred from homology"/>
<evidence type="ECO:0000256" key="2">
    <source>
        <dbReference type="ARBA" id="ARBA00010617"/>
    </source>
</evidence>
<sequence>MISNTIIPLVEPYLQSSTLLRPLLLKLGLSGTALWIITKYFIYRLYLHPVNSIPGPSVDWIPLLGNMREIVKDDPGAPHRRWTKRYGSVVGYKGPWNNPRILVTDPNLLKEILTLNQYDYIKPAETKQFLGPVVGEGVLLVEGDIHKYQRKMLNPAFSVQALRGLVPAIAVPAIHLRDKWLKMLSAGKPTEIKISSDLNLATLDVIGVAGFGANFGTVQGADPDTSGGRLSQAYMDLFTGEASLQRILALFIPLFRQVPTQRNKALRRDIETLHKEAMAIVERGKSEFGSQHEKGKKSRNLLDLMIGEVDEETGQGMSSEDLQAQCLTFLAAGHETTAVSLSWGLWLLAQNPEVQEELREEVNTIFSNNVDELPSYDAINNLTVLNNVCKETMRLYPPVPMTNRVSVKDGVLGGQYFVPKGTRIFISPMVTHTNPEYWGDDADKFRPSRWNESPANQVNPYVYMPFLEGGRKCIGYRFALIEFKIIMALLVMRLKFSEKPGFSPRMKQQVTLRPAPNMTLMVE</sequence>
<evidence type="ECO:0000256" key="5">
    <source>
        <dbReference type="PIRSR" id="PIRSR602403-1"/>
    </source>
</evidence>
<dbReference type="PANTHER" id="PTHR24305:SF166">
    <property type="entry name" value="CYTOCHROME P450 12A4, MITOCHONDRIAL-RELATED"/>
    <property type="match status" value="1"/>
</dbReference>
<feature type="binding site" description="axial binding residue" evidence="5">
    <location>
        <position position="473"/>
    </location>
    <ligand>
        <name>heme</name>
        <dbReference type="ChEBI" id="CHEBI:30413"/>
    </ligand>
    <ligandPart>
        <name>Fe</name>
        <dbReference type="ChEBI" id="CHEBI:18248"/>
    </ligandPart>
</feature>
<keyword evidence="7" id="KW-1185">Reference proteome</keyword>
<dbReference type="GO" id="GO:0004497">
    <property type="term" value="F:monooxygenase activity"/>
    <property type="evidence" value="ECO:0007669"/>
    <property type="project" value="InterPro"/>
</dbReference>
<dbReference type="GO" id="GO:0016705">
    <property type="term" value="F:oxidoreductase activity, acting on paired donors, with incorporation or reduction of molecular oxygen"/>
    <property type="evidence" value="ECO:0007669"/>
    <property type="project" value="InterPro"/>
</dbReference>
<evidence type="ECO:0000256" key="1">
    <source>
        <dbReference type="ARBA" id="ARBA00001971"/>
    </source>
</evidence>
<dbReference type="InterPro" id="IPR002403">
    <property type="entry name" value="Cyt_P450_E_grp-IV"/>
</dbReference>
<dbReference type="CDD" id="cd11069">
    <property type="entry name" value="CYP_FUM15-like"/>
    <property type="match status" value="1"/>
</dbReference>
<keyword evidence="3 5" id="KW-0479">Metal-binding</keyword>
<dbReference type="EMBL" id="JAIXMP010000019">
    <property type="protein sequence ID" value="KAI9258128.1"/>
    <property type="molecule type" value="Genomic_DNA"/>
</dbReference>
<dbReference type="PANTHER" id="PTHR24305">
    <property type="entry name" value="CYTOCHROME P450"/>
    <property type="match status" value="1"/>
</dbReference>
<feature type="non-terminal residue" evidence="6">
    <location>
        <position position="1"/>
    </location>
</feature>
<dbReference type="PRINTS" id="PR00465">
    <property type="entry name" value="EP450IV"/>
</dbReference>
<reference evidence="6" key="2">
    <citation type="submission" date="2023-02" db="EMBL/GenBank/DDBJ databases">
        <authorList>
            <consortium name="DOE Joint Genome Institute"/>
            <person name="Mondo S.J."/>
            <person name="Chang Y."/>
            <person name="Wang Y."/>
            <person name="Ahrendt S."/>
            <person name="Andreopoulos W."/>
            <person name="Barry K."/>
            <person name="Beard J."/>
            <person name="Benny G.L."/>
            <person name="Blankenship S."/>
            <person name="Bonito G."/>
            <person name="Cuomo C."/>
            <person name="Desiro A."/>
            <person name="Gervers K.A."/>
            <person name="Hundley H."/>
            <person name="Kuo A."/>
            <person name="LaButti K."/>
            <person name="Lang B.F."/>
            <person name="Lipzen A."/>
            <person name="O'Donnell K."/>
            <person name="Pangilinan J."/>
            <person name="Reynolds N."/>
            <person name="Sandor L."/>
            <person name="Smith M.W."/>
            <person name="Tsang A."/>
            <person name="Grigoriev I.V."/>
            <person name="Stajich J.E."/>
            <person name="Spatafora J.W."/>
        </authorList>
    </citation>
    <scope>NUCLEOTIDE SEQUENCE</scope>
    <source>
        <strain evidence="6">RSA 2281</strain>
    </source>
</reference>
<comment type="similarity">
    <text evidence="2">Belongs to the cytochrome P450 family.</text>
</comment>
<dbReference type="PRINTS" id="PR00385">
    <property type="entry name" value="P450"/>
</dbReference>
<dbReference type="InterPro" id="IPR050121">
    <property type="entry name" value="Cytochrome_P450_monoxygenase"/>
</dbReference>
<evidence type="ECO:0000313" key="7">
    <source>
        <dbReference type="Proteomes" id="UP001209540"/>
    </source>
</evidence>
<gene>
    <name evidence="6" type="ORF">BDA99DRAFT_415858</name>
</gene>
<dbReference type="Proteomes" id="UP001209540">
    <property type="component" value="Unassembled WGS sequence"/>
</dbReference>
<name>A0AAD5K6X5_9FUNG</name>
<evidence type="ECO:0000256" key="4">
    <source>
        <dbReference type="ARBA" id="ARBA00023004"/>
    </source>
</evidence>
<dbReference type="SUPFAM" id="SSF48264">
    <property type="entry name" value="Cytochrome P450"/>
    <property type="match status" value="1"/>
</dbReference>
<reference evidence="6" key="1">
    <citation type="journal article" date="2022" name="IScience">
        <title>Evolution of zygomycete secretomes and the origins of terrestrial fungal ecologies.</title>
        <authorList>
            <person name="Chang Y."/>
            <person name="Wang Y."/>
            <person name="Mondo S."/>
            <person name="Ahrendt S."/>
            <person name="Andreopoulos W."/>
            <person name="Barry K."/>
            <person name="Beard J."/>
            <person name="Benny G.L."/>
            <person name="Blankenship S."/>
            <person name="Bonito G."/>
            <person name="Cuomo C."/>
            <person name="Desiro A."/>
            <person name="Gervers K.A."/>
            <person name="Hundley H."/>
            <person name="Kuo A."/>
            <person name="LaButti K."/>
            <person name="Lang B.F."/>
            <person name="Lipzen A."/>
            <person name="O'Donnell K."/>
            <person name="Pangilinan J."/>
            <person name="Reynolds N."/>
            <person name="Sandor L."/>
            <person name="Smith M.E."/>
            <person name="Tsang A."/>
            <person name="Grigoriev I.V."/>
            <person name="Stajich J.E."/>
            <person name="Spatafora J.W."/>
        </authorList>
    </citation>
    <scope>NUCLEOTIDE SEQUENCE</scope>
    <source>
        <strain evidence="6">RSA 2281</strain>
    </source>
</reference>
<dbReference type="GO" id="GO:0005506">
    <property type="term" value="F:iron ion binding"/>
    <property type="evidence" value="ECO:0007669"/>
    <property type="project" value="InterPro"/>
</dbReference>
<evidence type="ECO:0000256" key="3">
    <source>
        <dbReference type="ARBA" id="ARBA00022723"/>
    </source>
</evidence>
<dbReference type="Pfam" id="PF00067">
    <property type="entry name" value="p450"/>
    <property type="match status" value="1"/>
</dbReference>